<sequence>MILTKYELSKLNGSSETPEPARQEQCSIRPINLRNPEYLRDLLRLPARKIQAKWGVCQTAVNNHQHLGAAEIRRRLAEVEA</sequence>
<evidence type="ECO:0000313" key="2">
    <source>
        <dbReference type="EMBL" id="RUR48822.1"/>
    </source>
</evidence>
<gene>
    <name evidence="2" type="ORF">ELY37_02940</name>
</gene>
<organism evidence="2 3">
    <name type="scientific">Vreelandella populi</name>
    <dbReference type="NCBI Taxonomy" id="2498858"/>
    <lineage>
        <taxon>Bacteria</taxon>
        <taxon>Pseudomonadati</taxon>
        <taxon>Pseudomonadota</taxon>
        <taxon>Gammaproteobacteria</taxon>
        <taxon>Oceanospirillales</taxon>
        <taxon>Halomonadaceae</taxon>
        <taxon>Vreelandella</taxon>
    </lineage>
</organism>
<evidence type="ECO:0000256" key="1">
    <source>
        <dbReference type="SAM" id="MobiDB-lite"/>
    </source>
</evidence>
<reference evidence="2 3" key="1">
    <citation type="submission" date="2018-12" db="EMBL/GenBank/DDBJ databases">
        <title>three novel Halomonas strain isolated from plants.</title>
        <authorList>
            <person name="Sun C."/>
        </authorList>
    </citation>
    <scope>NUCLEOTIDE SEQUENCE [LARGE SCALE GENOMIC DNA]</scope>
    <source>
        <strain evidence="2 3">RC</strain>
    </source>
</reference>
<accession>A0A433LG08</accession>
<comment type="caution">
    <text evidence="2">The sequence shown here is derived from an EMBL/GenBank/DDBJ whole genome shotgun (WGS) entry which is preliminary data.</text>
</comment>
<feature type="region of interest" description="Disordered" evidence="1">
    <location>
        <begin position="8"/>
        <end position="27"/>
    </location>
</feature>
<protein>
    <submittedName>
        <fullName evidence="2">Uncharacterized protein</fullName>
    </submittedName>
</protein>
<dbReference type="EMBL" id="RZHD01000003">
    <property type="protein sequence ID" value="RUR48822.1"/>
    <property type="molecule type" value="Genomic_DNA"/>
</dbReference>
<name>A0A433LG08_9GAMM</name>
<proteinExistence type="predicted"/>
<evidence type="ECO:0000313" key="3">
    <source>
        <dbReference type="Proteomes" id="UP000286912"/>
    </source>
</evidence>
<keyword evidence="3" id="KW-1185">Reference proteome</keyword>
<dbReference type="RefSeq" id="WP_126981486.1">
    <property type="nucleotide sequence ID" value="NZ_RZHD01000003.1"/>
</dbReference>
<dbReference type="AlphaFoldDB" id="A0A433LG08"/>
<dbReference type="Proteomes" id="UP000286912">
    <property type="component" value="Unassembled WGS sequence"/>
</dbReference>